<dbReference type="Proteomes" id="UP001314205">
    <property type="component" value="Unassembled WGS sequence"/>
</dbReference>
<dbReference type="PROSITE" id="PS00028">
    <property type="entry name" value="ZINC_FINGER_C2H2_1"/>
    <property type="match status" value="5"/>
</dbReference>
<dbReference type="EMBL" id="CAVLGL010000087">
    <property type="protein sequence ID" value="CAK1592451.1"/>
    <property type="molecule type" value="Genomic_DNA"/>
</dbReference>
<reference evidence="7 8" key="1">
    <citation type="submission" date="2023-11" db="EMBL/GenBank/DDBJ databases">
        <authorList>
            <person name="Hedman E."/>
            <person name="Englund M."/>
            <person name="Stromberg M."/>
            <person name="Nyberg Akerstrom W."/>
            <person name="Nylinder S."/>
            <person name="Jareborg N."/>
            <person name="Kallberg Y."/>
            <person name="Kronander E."/>
        </authorList>
    </citation>
    <scope>NUCLEOTIDE SEQUENCE [LARGE SCALE GENOMIC DNA]</scope>
</reference>
<evidence type="ECO:0000313" key="7">
    <source>
        <dbReference type="EMBL" id="CAK1592451.1"/>
    </source>
</evidence>
<feature type="domain" description="C2H2-type" evidence="6">
    <location>
        <begin position="110"/>
        <end position="138"/>
    </location>
</feature>
<dbReference type="Gene3D" id="3.30.160.60">
    <property type="entry name" value="Classic Zinc Finger"/>
    <property type="match status" value="3"/>
</dbReference>
<keyword evidence="1" id="KW-0479">Metal-binding</keyword>
<protein>
    <recommendedName>
        <fullName evidence="6">C2H2-type domain-containing protein</fullName>
    </recommendedName>
</protein>
<feature type="domain" description="C2H2-type" evidence="6">
    <location>
        <begin position="168"/>
        <end position="196"/>
    </location>
</feature>
<dbReference type="PROSITE" id="PS50157">
    <property type="entry name" value="ZINC_FINGER_C2H2_2"/>
    <property type="match status" value="3"/>
</dbReference>
<name>A0AAV1LAD7_9NEOP</name>
<dbReference type="GO" id="GO:0008270">
    <property type="term" value="F:zinc ion binding"/>
    <property type="evidence" value="ECO:0007669"/>
    <property type="project" value="UniProtKB-KW"/>
</dbReference>
<feature type="domain" description="C2H2-type" evidence="6">
    <location>
        <begin position="81"/>
        <end position="109"/>
    </location>
</feature>
<accession>A0AAV1LAD7</accession>
<evidence type="ECO:0000313" key="8">
    <source>
        <dbReference type="Proteomes" id="UP001314205"/>
    </source>
</evidence>
<dbReference type="SMART" id="SM00355">
    <property type="entry name" value="ZnF_C2H2"/>
    <property type="match status" value="6"/>
</dbReference>
<dbReference type="InterPro" id="IPR013087">
    <property type="entry name" value="Znf_C2H2_type"/>
</dbReference>
<dbReference type="SUPFAM" id="SSF57667">
    <property type="entry name" value="beta-beta-alpha zinc fingers"/>
    <property type="match status" value="2"/>
</dbReference>
<dbReference type="AlphaFoldDB" id="A0AAV1LAD7"/>
<dbReference type="InterPro" id="IPR036236">
    <property type="entry name" value="Znf_C2H2_sf"/>
</dbReference>
<proteinExistence type="predicted"/>
<dbReference type="Pfam" id="PF00096">
    <property type="entry name" value="zf-C2H2"/>
    <property type="match status" value="4"/>
</dbReference>
<keyword evidence="4" id="KW-0862">Zinc</keyword>
<evidence type="ECO:0000259" key="6">
    <source>
        <dbReference type="PROSITE" id="PS50157"/>
    </source>
</evidence>
<gene>
    <name evidence="7" type="ORF">PARMNEM_LOCUS12401</name>
</gene>
<sequence>MVDNVKVSYQCDDYEGSDESGTKYVLNHLVDTPSNEKHTPMPRIEKDISFNRYCPHCNLNFDDKEEYEHHNIEMHAQKKSLACEYCQTVFRRQDHLKRHIHSLHLSQKYYVCPVCDKDCKRQDAMLKHIKNKHSSEKEVFHCRECPFKCNKLTILEKHEFTHLLKNRHTCPHCNTSFKRRDHMVRHIKSQHLNELVVCPICQQTYKRKDHVVRHVREKHKMGYLNGKLVKSEDII</sequence>
<organism evidence="7 8">
    <name type="scientific">Parnassius mnemosyne</name>
    <name type="common">clouded apollo</name>
    <dbReference type="NCBI Taxonomy" id="213953"/>
    <lineage>
        <taxon>Eukaryota</taxon>
        <taxon>Metazoa</taxon>
        <taxon>Ecdysozoa</taxon>
        <taxon>Arthropoda</taxon>
        <taxon>Hexapoda</taxon>
        <taxon>Insecta</taxon>
        <taxon>Pterygota</taxon>
        <taxon>Neoptera</taxon>
        <taxon>Endopterygota</taxon>
        <taxon>Lepidoptera</taxon>
        <taxon>Glossata</taxon>
        <taxon>Ditrysia</taxon>
        <taxon>Papilionoidea</taxon>
        <taxon>Papilionidae</taxon>
        <taxon>Parnassiinae</taxon>
        <taxon>Parnassini</taxon>
        <taxon>Parnassius</taxon>
        <taxon>Driopa</taxon>
    </lineage>
</organism>
<evidence type="ECO:0000256" key="2">
    <source>
        <dbReference type="ARBA" id="ARBA00022737"/>
    </source>
</evidence>
<evidence type="ECO:0000256" key="4">
    <source>
        <dbReference type="ARBA" id="ARBA00022833"/>
    </source>
</evidence>
<keyword evidence="3 5" id="KW-0863">Zinc-finger</keyword>
<keyword evidence="2" id="KW-0677">Repeat</keyword>
<comment type="caution">
    <text evidence="7">The sequence shown here is derived from an EMBL/GenBank/DDBJ whole genome shotgun (WGS) entry which is preliminary data.</text>
</comment>
<keyword evidence="8" id="KW-1185">Reference proteome</keyword>
<evidence type="ECO:0000256" key="3">
    <source>
        <dbReference type="ARBA" id="ARBA00022771"/>
    </source>
</evidence>
<dbReference type="PANTHER" id="PTHR24379">
    <property type="entry name" value="KRAB AND ZINC FINGER DOMAIN-CONTAINING"/>
    <property type="match status" value="1"/>
</dbReference>
<dbReference type="PANTHER" id="PTHR24379:SF121">
    <property type="entry name" value="C2H2-TYPE DOMAIN-CONTAINING PROTEIN"/>
    <property type="match status" value="1"/>
</dbReference>
<evidence type="ECO:0000256" key="1">
    <source>
        <dbReference type="ARBA" id="ARBA00022723"/>
    </source>
</evidence>
<evidence type="ECO:0000256" key="5">
    <source>
        <dbReference type="PROSITE-ProRule" id="PRU00042"/>
    </source>
</evidence>